<evidence type="ECO:0000256" key="2">
    <source>
        <dbReference type="SAM" id="Phobius"/>
    </source>
</evidence>
<accession>A0A7J6LZI9</accession>
<dbReference type="OrthoDB" id="10412260at2759"/>
<keyword evidence="2" id="KW-0472">Membrane</keyword>
<feature type="region of interest" description="Disordered" evidence="1">
    <location>
        <begin position="120"/>
        <end position="228"/>
    </location>
</feature>
<dbReference type="EMBL" id="JAAPAO010000289">
    <property type="protein sequence ID" value="KAF4664370.1"/>
    <property type="molecule type" value="Genomic_DNA"/>
</dbReference>
<dbReference type="AlphaFoldDB" id="A0A7J6LZI9"/>
<keyword evidence="2" id="KW-0812">Transmembrane</keyword>
<feature type="compositionally biased region" description="Basic and acidic residues" evidence="1">
    <location>
        <begin position="166"/>
        <end position="179"/>
    </location>
</feature>
<gene>
    <name evidence="3" type="ORF">FOL47_005151</name>
</gene>
<organism evidence="3 4">
    <name type="scientific">Perkinsus chesapeaki</name>
    <name type="common">Clam parasite</name>
    <name type="synonym">Perkinsus andrewsi</name>
    <dbReference type="NCBI Taxonomy" id="330153"/>
    <lineage>
        <taxon>Eukaryota</taxon>
        <taxon>Sar</taxon>
        <taxon>Alveolata</taxon>
        <taxon>Perkinsozoa</taxon>
        <taxon>Perkinsea</taxon>
        <taxon>Perkinsida</taxon>
        <taxon>Perkinsidae</taxon>
        <taxon>Perkinsus</taxon>
    </lineage>
</organism>
<dbReference type="Proteomes" id="UP000591131">
    <property type="component" value="Unassembled WGS sequence"/>
</dbReference>
<evidence type="ECO:0000313" key="3">
    <source>
        <dbReference type="EMBL" id="KAF4664370.1"/>
    </source>
</evidence>
<feature type="compositionally biased region" description="Acidic residues" evidence="1">
    <location>
        <begin position="121"/>
        <end position="143"/>
    </location>
</feature>
<reference evidence="3 4" key="1">
    <citation type="submission" date="2020-04" db="EMBL/GenBank/DDBJ databases">
        <title>Perkinsus chesapeaki whole genome sequence.</title>
        <authorList>
            <person name="Bogema D.R."/>
        </authorList>
    </citation>
    <scope>NUCLEOTIDE SEQUENCE [LARGE SCALE GENOMIC DNA]</scope>
    <source>
        <strain evidence="3">ATCC PRA-425</strain>
    </source>
</reference>
<feature type="transmembrane region" description="Helical" evidence="2">
    <location>
        <begin position="76"/>
        <end position="95"/>
    </location>
</feature>
<keyword evidence="2" id="KW-1133">Transmembrane helix</keyword>
<keyword evidence="4" id="KW-1185">Reference proteome</keyword>
<protein>
    <submittedName>
        <fullName evidence="3">Uncharacterized protein</fullName>
    </submittedName>
</protein>
<evidence type="ECO:0000256" key="1">
    <source>
        <dbReference type="SAM" id="MobiDB-lite"/>
    </source>
</evidence>
<proteinExistence type="predicted"/>
<sequence>MSSCRIAGCAGVHKLIRSLLAIGYFGMAVEETAGTTAKRSGEQECWMTKIAESWDEASEWWWKVYKVTWEDQPQNVYNLIAITFSFIIIVISFILGSKHISRTIEEDARIHAASADAVIEAADDSQEDEGGEDASAPEEEGDEMAAKKKAPKKSSKASTSSKARGRSTERKGDEAEPKKGSTKTKARSTSRAARPATPVSPASSAKSGKGTPKSSNKRRSSRPRAAVTDRVATACLEGLEATLKGQHSLQVEVTKRGVWGNYFVLEIRLVGVPYDAVSKSKGLLIGGMINLFRVTACSDASYTNVMVFRNAERLLEQRLPAEVAEKLAENGVEADVVIKSNKEEQELYQTIMIHQVVRDEDSDDDSDWSIEKEYVIVDPVQDGTTTTRSRIHALSR</sequence>
<comment type="caution">
    <text evidence="3">The sequence shown here is derived from an EMBL/GenBank/DDBJ whole genome shotgun (WGS) entry which is preliminary data.</text>
</comment>
<name>A0A7J6LZI9_PERCH</name>
<evidence type="ECO:0000313" key="4">
    <source>
        <dbReference type="Proteomes" id="UP000591131"/>
    </source>
</evidence>